<dbReference type="PANTHER" id="PTHR32268:SF11">
    <property type="entry name" value="HOMOSERINE O-ACETYLTRANSFERASE"/>
    <property type="match status" value="1"/>
</dbReference>
<organism evidence="5 6">
    <name type="scientific">Sporosarcina ureilytica</name>
    <dbReference type="NCBI Taxonomy" id="298596"/>
    <lineage>
        <taxon>Bacteria</taxon>
        <taxon>Bacillati</taxon>
        <taxon>Bacillota</taxon>
        <taxon>Bacilli</taxon>
        <taxon>Bacillales</taxon>
        <taxon>Caryophanaceae</taxon>
        <taxon>Sporosarcina</taxon>
    </lineage>
</organism>
<accession>A0A1D8JBX7</accession>
<reference evidence="5 6" key="1">
    <citation type="submission" date="2016-09" db="EMBL/GenBank/DDBJ databases">
        <title>Complete genome sequence of the Lysinibacillus sphaericus LMG 22257, a specie of Bacillus with ureolytic activity that can effectively biodeposit calcium carbonate.</title>
        <authorList>
            <person name="Yan W."/>
        </authorList>
    </citation>
    <scope>NUCLEOTIDE SEQUENCE [LARGE SCALE GENOMIC DNA]</scope>
    <source>
        <strain evidence="5 6">LMG 22257</strain>
    </source>
</reference>
<dbReference type="NCBIfam" id="TIGR01392">
    <property type="entry name" value="homoserO_Ac_trn"/>
    <property type="match status" value="1"/>
</dbReference>
<evidence type="ECO:0000256" key="1">
    <source>
        <dbReference type="ARBA" id="ARBA00022679"/>
    </source>
</evidence>
<dbReference type="PIRSF" id="PIRSF000443">
    <property type="entry name" value="Homoser_Ac_trans"/>
    <property type="match status" value="1"/>
</dbReference>
<feature type="binding site" evidence="2">
    <location>
        <position position="209"/>
    </location>
    <ligand>
        <name>substrate</name>
    </ligand>
</feature>
<keyword evidence="2" id="KW-0486">Methionine biosynthesis</keyword>
<dbReference type="HAMAP" id="MF_00296">
    <property type="entry name" value="MetX_acyltransf"/>
    <property type="match status" value="1"/>
</dbReference>
<dbReference type="EMBL" id="CP017560">
    <property type="protein sequence ID" value="AOV06214.1"/>
    <property type="molecule type" value="Genomic_DNA"/>
</dbReference>
<dbReference type="EC" id="2.3.1.31" evidence="2"/>
<dbReference type="AlphaFoldDB" id="A0A1D8JBX7"/>
<comment type="function">
    <text evidence="2">Transfers an acetyl group from acetyl-CoA to L-homoserine, forming acetyl-L-homoserine.</text>
</comment>
<comment type="subcellular location">
    <subcellularLocation>
        <location evidence="2">Cytoplasm</location>
    </subcellularLocation>
</comment>
<comment type="catalytic activity">
    <reaction evidence="2">
        <text>L-homoserine + acetyl-CoA = O-acetyl-L-homoserine + CoA</text>
        <dbReference type="Rhea" id="RHEA:13701"/>
        <dbReference type="ChEBI" id="CHEBI:57287"/>
        <dbReference type="ChEBI" id="CHEBI:57288"/>
        <dbReference type="ChEBI" id="CHEBI:57476"/>
        <dbReference type="ChEBI" id="CHEBI:57716"/>
        <dbReference type="EC" id="2.3.1.31"/>
    </reaction>
</comment>
<keyword evidence="2" id="KW-0012">Acyltransferase</keyword>
<dbReference type="KEGG" id="surl:BI350_00210"/>
<gene>
    <name evidence="2" type="primary">metXA</name>
    <name evidence="5" type="ORF">BI350_00210</name>
</gene>
<comment type="pathway">
    <text evidence="2">Amino-acid biosynthesis; L-methionine biosynthesis via de novo pathway; O-acetyl-L-homoserine from L-homoserine: step 1/1.</text>
</comment>
<keyword evidence="2" id="KW-0963">Cytoplasm</keyword>
<dbReference type="InterPro" id="IPR029058">
    <property type="entry name" value="AB_hydrolase_fold"/>
</dbReference>
<keyword evidence="1 2" id="KW-0808">Transferase</keyword>
<dbReference type="RefSeq" id="WP_075526304.1">
    <property type="nucleotide sequence ID" value="NZ_CP017560.1"/>
</dbReference>
<evidence type="ECO:0000256" key="2">
    <source>
        <dbReference type="HAMAP-Rule" id="MF_00296"/>
    </source>
</evidence>
<dbReference type="SUPFAM" id="SSF53474">
    <property type="entry name" value="alpha/beta-Hydrolases"/>
    <property type="match status" value="1"/>
</dbReference>
<evidence type="ECO:0000313" key="5">
    <source>
        <dbReference type="EMBL" id="AOV06214.1"/>
    </source>
</evidence>
<dbReference type="GO" id="GO:0009092">
    <property type="term" value="P:homoserine metabolic process"/>
    <property type="evidence" value="ECO:0007669"/>
    <property type="project" value="TreeGrafter"/>
</dbReference>
<dbReference type="InterPro" id="IPR008220">
    <property type="entry name" value="HAT_MetX-like"/>
</dbReference>
<evidence type="ECO:0000313" key="6">
    <source>
        <dbReference type="Proteomes" id="UP000185746"/>
    </source>
</evidence>
<name>A0A1D8JBX7_9BACL</name>
<dbReference type="Pfam" id="PF00561">
    <property type="entry name" value="Abhydrolase_1"/>
    <property type="match status" value="1"/>
</dbReference>
<comment type="similarity">
    <text evidence="2">Belongs to the AB hydrolase superfamily. MetX family.</text>
</comment>
<comment type="caution">
    <text evidence="2">Lacks conserved residue(s) required for the propagation of feature annotation.</text>
</comment>
<dbReference type="Proteomes" id="UP000185746">
    <property type="component" value="Chromosome"/>
</dbReference>
<feature type="binding site" evidence="2">
    <location>
        <position position="326"/>
    </location>
    <ligand>
        <name>substrate</name>
    </ligand>
</feature>
<dbReference type="GO" id="GO:0004414">
    <property type="term" value="F:homoserine O-acetyltransferase activity"/>
    <property type="evidence" value="ECO:0007669"/>
    <property type="project" value="UniProtKB-UniRule"/>
</dbReference>
<evidence type="ECO:0000259" key="4">
    <source>
        <dbReference type="Pfam" id="PF00561"/>
    </source>
</evidence>
<comment type="subunit">
    <text evidence="2">Homodimer.</text>
</comment>
<dbReference type="Gene3D" id="3.40.50.1820">
    <property type="entry name" value="alpha/beta hydrolase"/>
    <property type="match status" value="1"/>
</dbReference>
<dbReference type="GO" id="GO:0009086">
    <property type="term" value="P:methionine biosynthetic process"/>
    <property type="evidence" value="ECO:0007669"/>
    <property type="project" value="UniProtKB-UniRule"/>
</dbReference>
<dbReference type="NCBIfam" id="NF001209">
    <property type="entry name" value="PRK00175.1"/>
    <property type="match status" value="1"/>
</dbReference>
<dbReference type="PANTHER" id="PTHR32268">
    <property type="entry name" value="HOMOSERINE O-ACETYLTRANSFERASE"/>
    <property type="match status" value="1"/>
</dbReference>
<protein>
    <recommendedName>
        <fullName evidence="2">Homoserine O-acetyltransferase</fullName>
        <shortName evidence="2">HAT</shortName>
        <ecNumber evidence="2">2.3.1.31</ecNumber>
    </recommendedName>
    <alternativeName>
        <fullName evidence="2">Homoserine transacetylase</fullName>
        <shortName evidence="2">HTA</shortName>
    </alternativeName>
</protein>
<dbReference type="UniPathway" id="UPA00051">
    <property type="reaction ID" value="UER00074"/>
</dbReference>
<keyword evidence="6" id="KW-1185">Reference proteome</keyword>
<evidence type="ECO:0000256" key="3">
    <source>
        <dbReference type="PIRSR" id="PIRSR000443-1"/>
    </source>
</evidence>
<dbReference type="GO" id="GO:0005737">
    <property type="term" value="C:cytoplasm"/>
    <property type="evidence" value="ECO:0007669"/>
    <property type="project" value="UniProtKB-SubCell"/>
</dbReference>
<keyword evidence="2" id="KW-0028">Amino-acid biosynthesis</keyword>
<sequence length="360" mass="39686">METLVETGTVNIGRLTLESGIVLDQVHLAYEWAQKDNAPIVLACHALTGNHRTIGDEVRPGWWDGLIGKGKSIDTDTYSVISFNVLGGCNGSTGPLTLHPQTKEPYRTNFPDITIRDMVHAERKALSVLGIDRLHTVIGGSLGGMRVLEWGVMYPDDMDLLIPIAVTPSLSAYGIAFNCIGLHAIESDEEYAGGYYKDAAKVKGFETARMAGMVTYRSDHLFNERFARNASEQGGYEVESYLHHVGKKITGHFDPNSYCTLLRALNTHDIGRGRGGIAASAKLIQAKTVMIGFTHDLIYPAETIRSFSHLLPDASFCLINSEFGHDGFLTEFNKWGIFIRQSMEVATCRQSKPQYLASVR</sequence>
<dbReference type="InterPro" id="IPR000073">
    <property type="entry name" value="AB_hydrolase_1"/>
</dbReference>
<feature type="active site" evidence="2 3">
    <location>
        <position position="296"/>
    </location>
</feature>
<feature type="active site" evidence="2 3">
    <location>
        <position position="325"/>
    </location>
</feature>
<feature type="active site" description="Nucleophile" evidence="2 3">
    <location>
        <position position="141"/>
    </location>
</feature>
<feature type="domain" description="AB hydrolase-1" evidence="4">
    <location>
        <begin position="39"/>
        <end position="331"/>
    </location>
</feature>
<proteinExistence type="inferred from homology"/>